<evidence type="ECO:0000256" key="2">
    <source>
        <dbReference type="ARBA" id="ARBA00022475"/>
    </source>
</evidence>
<dbReference type="PANTHER" id="PTHR32089">
    <property type="entry name" value="METHYL-ACCEPTING CHEMOTAXIS PROTEIN MCPB"/>
    <property type="match status" value="1"/>
</dbReference>
<keyword evidence="4" id="KW-0145">Chemotaxis</keyword>
<keyword evidence="2" id="KW-1003">Cell membrane</keyword>
<dbReference type="FunFam" id="1.10.287.950:FF:000001">
    <property type="entry name" value="Methyl-accepting chemotaxis sensory transducer"/>
    <property type="match status" value="1"/>
</dbReference>
<evidence type="ECO:0000256" key="11">
    <source>
        <dbReference type="SAM" id="Phobius"/>
    </source>
</evidence>
<keyword evidence="3" id="KW-0488">Methylation</keyword>
<dbReference type="Pfam" id="PF17201">
    <property type="entry name" value="Cache_3-Cache_2"/>
    <property type="match status" value="1"/>
</dbReference>
<evidence type="ECO:0000256" key="10">
    <source>
        <dbReference type="PROSITE-ProRule" id="PRU00284"/>
    </source>
</evidence>
<evidence type="ECO:0000259" key="12">
    <source>
        <dbReference type="PROSITE" id="PS50111"/>
    </source>
</evidence>
<feature type="transmembrane region" description="Helical" evidence="11">
    <location>
        <begin position="287"/>
        <end position="306"/>
    </location>
</feature>
<gene>
    <name evidence="14" type="ORF">GCM10007895_07980</name>
</gene>
<evidence type="ECO:0000259" key="13">
    <source>
        <dbReference type="PROSITE" id="PS50885"/>
    </source>
</evidence>
<keyword evidence="6 11" id="KW-1133">Transmembrane helix</keyword>
<dbReference type="SUPFAM" id="SSF58104">
    <property type="entry name" value="Methyl-accepting chemotaxis protein (MCP) signaling domain"/>
    <property type="match status" value="1"/>
</dbReference>
<dbReference type="AlphaFoldDB" id="A0AA37RVC2"/>
<evidence type="ECO:0000256" key="3">
    <source>
        <dbReference type="ARBA" id="ARBA00022481"/>
    </source>
</evidence>
<dbReference type="PANTHER" id="PTHR32089:SF39">
    <property type="entry name" value="METHYL-ACCEPTING CHEMOTAXIS PROTEIN HLYB"/>
    <property type="match status" value="1"/>
</dbReference>
<evidence type="ECO:0000256" key="7">
    <source>
        <dbReference type="ARBA" id="ARBA00023136"/>
    </source>
</evidence>
<name>A0AA37RVC2_9GAMM</name>
<dbReference type="GO" id="GO:0005886">
    <property type="term" value="C:plasma membrane"/>
    <property type="evidence" value="ECO:0007669"/>
    <property type="project" value="UniProtKB-SubCell"/>
</dbReference>
<comment type="caution">
    <text evidence="14">The sequence shown here is derived from an EMBL/GenBank/DDBJ whole genome shotgun (WGS) entry which is preliminary data.</text>
</comment>
<dbReference type="CDD" id="cd06225">
    <property type="entry name" value="HAMP"/>
    <property type="match status" value="1"/>
</dbReference>
<evidence type="ECO:0000256" key="5">
    <source>
        <dbReference type="ARBA" id="ARBA00022692"/>
    </source>
</evidence>
<dbReference type="Pfam" id="PF00015">
    <property type="entry name" value="MCPsignal"/>
    <property type="match status" value="1"/>
</dbReference>
<dbReference type="RefSeq" id="WP_095505497.1">
    <property type="nucleotide sequence ID" value="NZ_BSNC01000003.1"/>
</dbReference>
<sequence>MKSLSIKQQISAVLISFVLLSAIITSVLGQWTARETIEKRVVESELPYLIQGVGAQIDQDIQLMKAIAKDLVNDAFIQHWLTTGQPANGEQLLIAHLKSLAKAHGVNKLSFSDRQTARFWTATDGFLRVMTPENDGWYFDYRDGVQQDSVSLYTSSRTQDTTLFVNTQQLDGRALAGSGKSFDAVLKRLASFSIGDSGFVYLVDQKDLLKFHPDLDRNQSVSLGQHYGETTAAQLLQGASFSWAISEHQGQTMMLASSYIESLDWYVIAQVPQAELFASLNDAQNYILLWTLAVIAVAVLVAFMFANGITKPIEQLAALFREMGQGEANLSTRLPESGKAELVKVAKGYNAFADKLEHMFNQMAHDSEQLKQVATQLSDKVDQASSDVASSQHSTQEMAQALAEVSVTVEGVAENAVQASEVAGDISTNANSVDRVIVSAKSDMDGLGTRIDKVSEVVDSLNTNIDTIVDALGVINAISEQTNLLALNAAIEAARAGEHGRGFAVVADEVRNLAQKTVTSTEDIHQIMERLQTASNTARSEMQAIVEQAKVTSDSMSSVHDTQQSNAELYERIVDISRLVATATEEQSVIIGNINNNMRTIEASAATQAQQVEAIQHSSQSIHQVTHSMDTAVSQFVASRKR</sequence>
<keyword evidence="15" id="KW-1185">Reference proteome</keyword>
<dbReference type="Pfam" id="PF00672">
    <property type="entry name" value="HAMP"/>
    <property type="match status" value="1"/>
</dbReference>
<evidence type="ECO:0000313" key="15">
    <source>
        <dbReference type="Proteomes" id="UP001161422"/>
    </source>
</evidence>
<evidence type="ECO:0000256" key="9">
    <source>
        <dbReference type="ARBA" id="ARBA00029447"/>
    </source>
</evidence>
<evidence type="ECO:0000256" key="4">
    <source>
        <dbReference type="ARBA" id="ARBA00022500"/>
    </source>
</evidence>
<dbReference type="SMART" id="SM00304">
    <property type="entry name" value="HAMP"/>
    <property type="match status" value="1"/>
</dbReference>
<dbReference type="InterPro" id="IPR004089">
    <property type="entry name" value="MCPsignal_dom"/>
</dbReference>
<dbReference type="GO" id="GO:0006935">
    <property type="term" value="P:chemotaxis"/>
    <property type="evidence" value="ECO:0007669"/>
    <property type="project" value="UniProtKB-KW"/>
</dbReference>
<dbReference type="Proteomes" id="UP001161422">
    <property type="component" value="Unassembled WGS sequence"/>
</dbReference>
<dbReference type="PROSITE" id="PS50111">
    <property type="entry name" value="CHEMOTAXIS_TRANSDUC_2"/>
    <property type="match status" value="1"/>
</dbReference>
<dbReference type="GO" id="GO:0007165">
    <property type="term" value="P:signal transduction"/>
    <property type="evidence" value="ECO:0007669"/>
    <property type="project" value="UniProtKB-KW"/>
</dbReference>
<evidence type="ECO:0000256" key="8">
    <source>
        <dbReference type="ARBA" id="ARBA00023224"/>
    </source>
</evidence>
<protein>
    <submittedName>
        <fullName evidence="14">Energy taxis-modulating methyl-accepting chemotaxis protein with Cache_1 sensory domain</fullName>
    </submittedName>
</protein>
<dbReference type="SMART" id="SM00283">
    <property type="entry name" value="MA"/>
    <property type="match status" value="1"/>
</dbReference>
<proteinExistence type="inferred from homology"/>
<evidence type="ECO:0000256" key="1">
    <source>
        <dbReference type="ARBA" id="ARBA00004651"/>
    </source>
</evidence>
<keyword evidence="7 11" id="KW-0472">Membrane</keyword>
<dbReference type="Gene3D" id="3.30.450.20">
    <property type="entry name" value="PAS domain"/>
    <property type="match status" value="1"/>
</dbReference>
<keyword evidence="8 10" id="KW-0807">Transducer</keyword>
<feature type="domain" description="Methyl-accepting transducer" evidence="12">
    <location>
        <begin position="366"/>
        <end position="602"/>
    </location>
</feature>
<comment type="similarity">
    <text evidence="9">Belongs to the methyl-accepting chemotaxis (MCP) protein family.</text>
</comment>
<keyword evidence="5 11" id="KW-0812">Transmembrane</keyword>
<feature type="domain" description="HAMP" evidence="13">
    <location>
        <begin position="307"/>
        <end position="361"/>
    </location>
</feature>
<evidence type="ECO:0000313" key="14">
    <source>
        <dbReference type="EMBL" id="GLP95492.1"/>
    </source>
</evidence>
<dbReference type="CDD" id="cd12912">
    <property type="entry name" value="PDC2_MCP_like"/>
    <property type="match status" value="1"/>
</dbReference>
<dbReference type="EMBL" id="BSNC01000003">
    <property type="protein sequence ID" value="GLP95492.1"/>
    <property type="molecule type" value="Genomic_DNA"/>
</dbReference>
<dbReference type="InterPro" id="IPR003660">
    <property type="entry name" value="HAMP_dom"/>
</dbReference>
<dbReference type="Gene3D" id="1.10.287.950">
    <property type="entry name" value="Methyl-accepting chemotaxis protein"/>
    <property type="match status" value="1"/>
</dbReference>
<reference evidence="14" key="1">
    <citation type="journal article" date="2014" name="Int. J. Syst. Evol. Microbiol.">
        <title>Complete genome sequence of Corynebacterium casei LMG S-19264T (=DSM 44701T), isolated from a smear-ripened cheese.</title>
        <authorList>
            <consortium name="US DOE Joint Genome Institute (JGI-PGF)"/>
            <person name="Walter F."/>
            <person name="Albersmeier A."/>
            <person name="Kalinowski J."/>
            <person name="Ruckert C."/>
        </authorList>
    </citation>
    <scope>NUCLEOTIDE SEQUENCE</scope>
    <source>
        <strain evidence="14">NBRC 101628</strain>
    </source>
</reference>
<evidence type="ECO:0000256" key="6">
    <source>
        <dbReference type="ARBA" id="ARBA00022989"/>
    </source>
</evidence>
<dbReference type="PROSITE" id="PS50885">
    <property type="entry name" value="HAMP"/>
    <property type="match status" value="1"/>
</dbReference>
<accession>A0AA37RVC2</accession>
<reference evidence="14" key="2">
    <citation type="submission" date="2023-01" db="EMBL/GenBank/DDBJ databases">
        <title>Draft genome sequence of Paraferrimonas sedimenticola strain NBRC 101628.</title>
        <authorList>
            <person name="Sun Q."/>
            <person name="Mori K."/>
        </authorList>
    </citation>
    <scope>NUCLEOTIDE SEQUENCE</scope>
    <source>
        <strain evidence="14">NBRC 101628</strain>
    </source>
</reference>
<comment type="subcellular location">
    <subcellularLocation>
        <location evidence="1">Cell membrane</location>
        <topology evidence="1">Multi-pass membrane protein</topology>
    </subcellularLocation>
</comment>
<organism evidence="14 15">
    <name type="scientific">Paraferrimonas sedimenticola</name>
    <dbReference type="NCBI Taxonomy" id="375674"/>
    <lineage>
        <taxon>Bacteria</taxon>
        <taxon>Pseudomonadati</taxon>
        <taxon>Pseudomonadota</taxon>
        <taxon>Gammaproteobacteria</taxon>
        <taxon>Alteromonadales</taxon>
        <taxon>Ferrimonadaceae</taxon>
        <taxon>Paraferrimonas</taxon>
    </lineage>
</organism>
<dbReference type="InterPro" id="IPR033462">
    <property type="entry name" value="Cache_3-Cache_2"/>
</dbReference>